<reference evidence="2 3" key="1">
    <citation type="submission" date="2024-09" db="EMBL/GenBank/DDBJ databases">
        <title>Chromosome-scale assembly of Riccia sorocarpa.</title>
        <authorList>
            <person name="Paukszto L."/>
        </authorList>
    </citation>
    <scope>NUCLEOTIDE SEQUENCE [LARGE SCALE GENOMIC DNA]</scope>
    <source>
        <strain evidence="2">LP-2024</strain>
        <tissue evidence="2">Aerial parts of the thallus</tissue>
    </source>
</reference>
<evidence type="ECO:0000313" key="2">
    <source>
        <dbReference type="EMBL" id="KAL3690810.1"/>
    </source>
</evidence>
<feature type="region of interest" description="Disordered" evidence="1">
    <location>
        <begin position="78"/>
        <end position="123"/>
    </location>
</feature>
<keyword evidence="3" id="KW-1185">Reference proteome</keyword>
<dbReference type="AlphaFoldDB" id="A0ABD3HGS7"/>
<gene>
    <name evidence="2" type="ORF">R1sor_004461</name>
</gene>
<feature type="region of interest" description="Disordered" evidence="1">
    <location>
        <begin position="288"/>
        <end position="335"/>
    </location>
</feature>
<evidence type="ECO:0000313" key="3">
    <source>
        <dbReference type="Proteomes" id="UP001633002"/>
    </source>
</evidence>
<comment type="caution">
    <text evidence="2">The sequence shown here is derived from an EMBL/GenBank/DDBJ whole genome shotgun (WGS) entry which is preliminary data.</text>
</comment>
<sequence length="371" mass="39840">MTPPLLQSKLDKRHPIIELFIPTELSRRFNVNFCLGPSSLLTPVRNAVRGLGSLPSLSRSFASRRDLSSVEEKVGEVVAEGARGEGQGGDEGLTASVSGREAPAKKPRRRKIKAQEGIREAATEPEITSRNVATAELGVELTTRVESSSNKVIRTGLALDEAIIVDNHLQIENVVSVSSKPVTKRKRDKETLCAEEPGSQRGHTSPNLGKDAIQEIGALENTPALGIRASSGARCSDSESDKPLIRKGDAGIDVINSSRVEVLTSEQERRLSSFTSVVDKLLHDEKVQTSSNASGTGTASRVLSGQDKHLRPGAGLTSGSSISAVDPSVKPDYTDPHKVYKLLQSSRAGRPFQGNEKARLNSIFYRFSVSG</sequence>
<feature type="compositionally biased region" description="Low complexity" evidence="1">
    <location>
        <begin position="289"/>
        <end position="300"/>
    </location>
</feature>
<dbReference type="Proteomes" id="UP001633002">
    <property type="component" value="Unassembled WGS sequence"/>
</dbReference>
<feature type="compositionally biased region" description="Basic and acidic residues" evidence="1">
    <location>
        <begin position="113"/>
        <end position="122"/>
    </location>
</feature>
<protein>
    <submittedName>
        <fullName evidence="2">Uncharacterized protein</fullName>
    </submittedName>
</protein>
<evidence type="ECO:0000256" key="1">
    <source>
        <dbReference type="SAM" id="MobiDB-lite"/>
    </source>
</evidence>
<proteinExistence type="predicted"/>
<organism evidence="2 3">
    <name type="scientific">Riccia sorocarpa</name>
    <dbReference type="NCBI Taxonomy" id="122646"/>
    <lineage>
        <taxon>Eukaryota</taxon>
        <taxon>Viridiplantae</taxon>
        <taxon>Streptophyta</taxon>
        <taxon>Embryophyta</taxon>
        <taxon>Marchantiophyta</taxon>
        <taxon>Marchantiopsida</taxon>
        <taxon>Marchantiidae</taxon>
        <taxon>Marchantiales</taxon>
        <taxon>Ricciaceae</taxon>
        <taxon>Riccia</taxon>
    </lineage>
</organism>
<accession>A0ABD3HGS7</accession>
<name>A0ABD3HGS7_9MARC</name>
<feature type="region of interest" description="Disordered" evidence="1">
    <location>
        <begin position="179"/>
        <end position="209"/>
    </location>
</feature>
<dbReference type="EMBL" id="JBJQOH010000003">
    <property type="protein sequence ID" value="KAL3690810.1"/>
    <property type="molecule type" value="Genomic_DNA"/>
</dbReference>